<dbReference type="GO" id="GO:0006364">
    <property type="term" value="P:rRNA processing"/>
    <property type="evidence" value="ECO:0007669"/>
    <property type="project" value="UniProtKB-UniRule"/>
</dbReference>
<sequence length="483" mass="52227">MSRVRIRGIYTTALTERFREDLSVVQASPPIRRRFDAEFPVEEYDASVETTDDRQGAGVVGDSETVERVADDLASLGVDAFRWTDPAPRGAVFDAAVTDTLGGGAVVDLGDREGYLSFGRVDRRIDEGDRVRVQVHDPAPPWADHRPVLGTELRAFGGIASLSTGVDKVVASGDDATRTELARTTEMLPTEVPDDWGVRWEYAAEDAGMDAMDDALGRAVGLAEAIDAGLADAPDSPADADRGDMPRRLAAPEATEWCWFGRESRFALDAERRAVTTTMPGHHRVKAARESASAAVDFVEDLWTETDALGGGDGAGEFPTGAALRQFGPAAGDRLEIRHGKPDGRCFSLGRGEVTECAPDEGKVTVRREMSGRGTYDALGTPRESGDAAVTKFREGRWWYPTVYRGDDGESKGTYVNVCTPVELFPDAARYVDLHVDVVKYPDGEVERVDDDELDAAVESGNVSEPLAEKARSVASSVERALK</sequence>
<keyword evidence="2 6" id="KW-0540">Nuclease</keyword>
<keyword evidence="1 6" id="KW-0698">rRNA processing</keyword>
<keyword evidence="9" id="KW-1185">Reference proteome</keyword>
<dbReference type="Pfam" id="PF04167">
    <property type="entry name" value="DUF402"/>
    <property type="match status" value="1"/>
</dbReference>
<feature type="domain" description="DUF402" evidence="7">
    <location>
        <begin position="344"/>
        <end position="482"/>
    </location>
</feature>
<dbReference type="Gene3D" id="2.40.380.10">
    <property type="entry name" value="FomD-like"/>
    <property type="match status" value="1"/>
</dbReference>
<evidence type="ECO:0000256" key="3">
    <source>
        <dbReference type="ARBA" id="ARBA00022759"/>
    </source>
</evidence>
<evidence type="ECO:0000256" key="4">
    <source>
        <dbReference type="ARBA" id="ARBA00022801"/>
    </source>
</evidence>
<evidence type="ECO:0000256" key="2">
    <source>
        <dbReference type="ARBA" id="ARBA00022722"/>
    </source>
</evidence>
<dbReference type="SUPFAM" id="SSF159234">
    <property type="entry name" value="FomD-like"/>
    <property type="match status" value="1"/>
</dbReference>
<keyword evidence="3 6" id="KW-0255">Endonuclease</keyword>
<dbReference type="AlphaFoldDB" id="A0A8U0HPH0"/>
<evidence type="ECO:0000259" key="7">
    <source>
        <dbReference type="Pfam" id="PF04167"/>
    </source>
</evidence>
<dbReference type="RefSeq" id="WP_248648820.1">
    <property type="nucleotide sequence ID" value="NZ_CP096659.1"/>
</dbReference>
<dbReference type="Proteomes" id="UP000830729">
    <property type="component" value="Chromosome"/>
</dbReference>
<evidence type="ECO:0000313" key="8">
    <source>
        <dbReference type="EMBL" id="UPV72761.1"/>
    </source>
</evidence>
<evidence type="ECO:0000256" key="1">
    <source>
        <dbReference type="ARBA" id="ARBA00022552"/>
    </source>
</evidence>
<dbReference type="InterPro" id="IPR007295">
    <property type="entry name" value="DUF402"/>
</dbReference>
<keyword evidence="5 6" id="KW-0694">RNA-binding</keyword>
<dbReference type="GO" id="GO:0035925">
    <property type="term" value="F:mRNA 3'-UTR AU-rich region binding"/>
    <property type="evidence" value="ECO:0007669"/>
    <property type="project" value="UniProtKB-UniRule"/>
</dbReference>
<dbReference type="InterPro" id="IPR016730">
    <property type="entry name" value="RNA-bd_FAU-1"/>
</dbReference>
<evidence type="ECO:0000313" key="9">
    <source>
        <dbReference type="Proteomes" id="UP000830729"/>
    </source>
</evidence>
<comment type="function">
    <text evidence="6">Probable RNase involved in rRNA stability through maturation and/or degradation of precursor rRNAs. Binds to RNA in loop regions with AU-rich sequences.</text>
</comment>
<reference evidence="8 9" key="1">
    <citation type="submission" date="2022-04" db="EMBL/GenBank/DDBJ databases">
        <title>Diverse halophilic archaea isolated from saline environments.</title>
        <authorList>
            <person name="Cui H.-L."/>
        </authorList>
    </citation>
    <scope>NUCLEOTIDE SEQUENCE [LARGE SCALE GENOMIC DNA]</scope>
    <source>
        <strain evidence="8 9">XZYJT49</strain>
    </source>
</reference>
<dbReference type="GeneID" id="72185410"/>
<dbReference type="InterPro" id="IPR035930">
    <property type="entry name" value="FomD-like_sf"/>
</dbReference>
<proteinExistence type="inferred from homology"/>
<dbReference type="EMBL" id="CP096659">
    <property type="protein sequence ID" value="UPV72761.1"/>
    <property type="molecule type" value="Genomic_DNA"/>
</dbReference>
<dbReference type="PIRSF" id="PIRSF018644">
    <property type="entry name" value="RNA-binding_FAU-1"/>
    <property type="match status" value="1"/>
</dbReference>
<organism evidence="8 9">
    <name type="scientific">Halorussus limi</name>
    <dbReference type="NCBI Taxonomy" id="2938695"/>
    <lineage>
        <taxon>Archaea</taxon>
        <taxon>Methanobacteriati</taxon>
        <taxon>Methanobacteriota</taxon>
        <taxon>Stenosarchaea group</taxon>
        <taxon>Halobacteria</taxon>
        <taxon>Halobacteriales</taxon>
        <taxon>Haladaptataceae</taxon>
        <taxon>Halorussus</taxon>
    </lineage>
</organism>
<dbReference type="InterPro" id="IPR050212">
    <property type="entry name" value="Ntdp-like"/>
</dbReference>
<dbReference type="PANTHER" id="PTHR39159:SF1">
    <property type="entry name" value="UPF0374 PROTEIN YGAC"/>
    <property type="match status" value="1"/>
</dbReference>
<evidence type="ECO:0000256" key="5">
    <source>
        <dbReference type="ARBA" id="ARBA00022884"/>
    </source>
</evidence>
<dbReference type="KEGG" id="halx:M0R89_09385"/>
<name>A0A8U0HPH0_9EURY</name>
<evidence type="ECO:0000256" key="6">
    <source>
        <dbReference type="HAMAP-Rule" id="MF_01910"/>
    </source>
</evidence>
<comment type="similarity">
    <text evidence="6">Belongs to the FAU-1 family.</text>
</comment>
<dbReference type="EC" id="3.1.26.-" evidence="6"/>
<dbReference type="GO" id="GO:0016891">
    <property type="term" value="F:RNA endonuclease activity producing 5'-phosphomonoesters, hydrolytic mechanism"/>
    <property type="evidence" value="ECO:0007669"/>
    <property type="project" value="UniProtKB-UniRule"/>
</dbReference>
<keyword evidence="4 6" id="KW-0378">Hydrolase</keyword>
<gene>
    <name evidence="6" type="primary">fau-1</name>
    <name evidence="8" type="ORF">M0R89_09385</name>
</gene>
<dbReference type="HAMAP" id="MF_01910">
    <property type="entry name" value="RNA_binding_AU_1"/>
    <property type="match status" value="1"/>
</dbReference>
<protein>
    <recommendedName>
        <fullName evidence="6">Probable ribonuclease FAU-1</fullName>
        <ecNumber evidence="6">3.1.26.-</ecNumber>
    </recommendedName>
    <alternativeName>
        <fullName evidence="6">RNA-binding protein FAU-1</fullName>
    </alternativeName>
</protein>
<dbReference type="PANTHER" id="PTHR39159">
    <property type="match status" value="1"/>
</dbReference>
<accession>A0A8U0HPH0</accession>